<dbReference type="InterPro" id="IPR000182">
    <property type="entry name" value="GNAT_dom"/>
</dbReference>
<dbReference type="Gene3D" id="3.40.630.30">
    <property type="match status" value="1"/>
</dbReference>
<dbReference type="SUPFAM" id="SSF55729">
    <property type="entry name" value="Acyl-CoA N-acyltransferases (Nat)"/>
    <property type="match status" value="1"/>
</dbReference>
<evidence type="ECO:0000313" key="4">
    <source>
        <dbReference type="EMBL" id="GIM76654.1"/>
    </source>
</evidence>
<protein>
    <recommendedName>
        <fullName evidence="3">N-acetyltransferase domain-containing protein</fullName>
    </recommendedName>
</protein>
<dbReference type="RefSeq" id="WP_212999785.1">
    <property type="nucleotide sequence ID" value="NZ_BAAATW010000005.1"/>
</dbReference>
<dbReference type="Pfam" id="PF13673">
    <property type="entry name" value="Acetyltransf_10"/>
    <property type="match status" value="1"/>
</dbReference>
<gene>
    <name evidence="4" type="ORF">Aco04nite_51430</name>
</gene>
<evidence type="ECO:0000256" key="2">
    <source>
        <dbReference type="ARBA" id="ARBA00023315"/>
    </source>
</evidence>
<evidence type="ECO:0000256" key="1">
    <source>
        <dbReference type="ARBA" id="ARBA00022679"/>
    </source>
</evidence>
<dbReference type="PANTHER" id="PTHR43877:SF2">
    <property type="entry name" value="AMINOALKYLPHOSPHONATE N-ACETYLTRANSFERASE-RELATED"/>
    <property type="match status" value="1"/>
</dbReference>
<keyword evidence="5" id="KW-1185">Reference proteome</keyword>
<dbReference type="Proteomes" id="UP000680865">
    <property type="component" value="Unassembled WGS sequence"/>
</dbReference>
<dbReference type="GO" id="GO:0016747">
    <property type="term" value="F:acyltransferase activity, transferring groups other than amino-acyl groups"/>
    <property type="evidence" value="ECO:0007669"/>
    <property type="project" value="InterPro"/>
</dbReference>
<dbReference type="AlphaFoldDB" id="A0A919SSA9"/>
<dbReference type="PANTHER" id="PTHR43877">
    <property type="entry name" value="AMINOALKYLPHOSPHONATE N-ACETYLTRANSFERASE-RELATED-RELATED"/>
    <property type="match status" value="1"/>
</dbReference>
<sequence>MRIRRRTAADLDVCVAMLRAVHERDAYPMNWPGDPRSWLLETAWVAERDGVVAGHVAVQDGEIQRLFVSVDARRRAVGEQLVRHVLDQYRGDLKLVVVEGDAAVRFYEATGWQHVGTQQSEWDPGVNVRRYELAPEAQEQYAQHVQNDQQDR</sequence>
<dbReference type="InterPro" id="IPR016181">
    <property type="entry name" value="Acyl_CoA_acyltransferase"/>
</dbReference>
<reference evidence="4" key="1">
    <citation type="submission" date="2021-03" db="EMBL/GenBank/DDBJ databases">
        <title>Whole genome shotgun sequence of Actinoplanes consettensis NBRC 14913.</title>
        <authorList>
            <person name="Komaki H."/>
            <person name="Tamura T."/>
        </authorList>
    </citation>
    <scope>NUCLEOTIDE SEQUENCE</scope>
    <source>
        <strain evidence="4">NBRC 14913</strain>
    </source>
</reference>
<feature type="domain" description="N-acetyltransferase" evidence="3">
    <location>
        <begin position="1"/>
        <end position="138"/>
    </location>
</feature>
<dbReference type="InterPro" id="IPR050832">
    <property type="entry name" value="Bact_Acetyltransf"/>
</dbReference>
<accession>A0A919SSA9</accession>
<keyword evidence="1" id="KW-0808">Transferase</keyword>
<keyword evidence="2" id="KW-0012">Acyltransferase</keyword>
<organism evidence="4 5">
    <name type="scientific">Winogradskya consettensis</name>
    <dbReference type="NCBI Taxonomy" id="113560"/>
    <lineage>
        <taxon>Bacteria</taxon>
        <taxon>Bacillati</taxon>
        <taxon>Actinomycetota</taxon>
        <taxon>Actinomycetes</taxon>
        <taxon>Micromonosporales</taxon>
        <taxon>Micromonosporaceae</taxon>
        <taxon>Winogradskya</taxon>
    </lineage>
</organism>
<name>A0A919SSA9_9ACTN</name>
<dbReference type="PROSITE" id="PS51186">
    <property type="entry name" value="GNAT"/>
    <property type="match status" value="1"/>
</dbReference>
<evidence type="ECO:0000313" key="5">
    <source>
        <dbReference type="Proteomes" id="UP000680865"/>
    </source>
</evidence>
<proteinExistence type="predicted"/>
<dbReference type="CDD" id="cd04301">
    <property type="entry name" value="NAT_SF"/>
    <property type="match status" value="1"/>
</dbReference>
<evidence type="ECO:0000259" key="3">
    <source>
        <dbReference type="PROSITE" id="PS51186"/>
    </source>
</evidence>
<comment type="caution">
    <text evidence="4">The sequence shown here is derived from an EMBL/GenBank/DDBJ whole genome shotgun (WGS) entry which is preliminary data.</text>
</comment>
<dbReference type="EMBL" id="BOQP01000028">
    <property type="protein sequence ID" value="GIM76654.1"/>
    <property type="molecule type" value="Genomic_DNA"/>
</dbReference>